<dbReference type="Proteomes" id="UP000054549">
    <property type="component" value="Unassembled WGS sequence"/>
</dbReference>
<feature type="transmembrane region" description="Helical" evidence="1">
    <location>
        <begin position="56"/>
        <end position="78"/>
    </location>
</feature>
<keyword evidence="1" id="KW-0472">Membrane</keyword>
<feature type="transmembrane region" description="Helical" evidence="1">
    <location>
        <begin position="142"/>
        <end position="162"/>
    </location>
</feature>
<protein>
    <submittedName>
        <fullName evidence="2">Uncharacterized protein</fullName>
    </submittedName>
</protein>
<organism evidence="2 3">
    <name type="scientific">Amanita muscaria (strain Koide BX008)</name>
    <dbReference type="NCBI Taxonomy" id="946122"/>
    <lineage>
        <taxon>Eukaryota</taxon>
        <taxon>Fungi</taxon>
        <taxon>Dikarya</taxon>
        <taxon>Basidiomycota</taxon>
        <taxon>Agaricomycotina</taxon>
        <taxon>Agaricomycetes</taxon>
        <taxon>Agaricomycetidae</taxon>
        <taxon>Agaricales</taxon>
        <taxon>Pluteineae</taxon>
        <taxon>Amanitaceae</taxon>
        <taxon>Amanita</taxon>
    </lineage>
</organism>
<dbReference type="HOGENOM" id="CLU_083659_2_0_1"/>
<evidence type="ECO:0000313" key="2">
    <source>
        <dbReference type="EMBL" id="KIL62785.1"/>
    </source>
</evidence>
<reference evidence="2 3" key="1">
    <citation type="submission" date="2014-04" db="EMBL/GenBank/DDBJ databases">
        <title>Evolutionary Origins and Diversification of the Mycorrhizal Mutualists.</title>
        <authorList>
            <consortium name="DOE Joint Genome Institute"/>
            <consortium name="Mycorrhizal Genomics Consortium"/>
            <person name="Kohler A."/>
            <person name="Kuo A."/>
            <person name="Nagy L.G."/>
            <person name="Floudas D."/>
            <person name="Copeland A."/>
            <person name="Barry K.W."/>
            <person name="Cichocki N."/>
            <person name="Veneault-Fourrey C."/>
            <person name="LaButti K."/>
            <person name="Lindquist E.A."/>
            <person name="Lipzen A."/>
            <person name="Lundell T."/>
            <person name="Morin E."/>
            <person name="Murat C."/>
            <person name="Riley R."/>
            <person name="Ohm R."/>
            <person name="Sun H."/>
            <person name="Tunlid A."/>
            <person name="Henrissat B."/>
            <person name="Grigoriev I.V."/>
            <person name="Hibbett D.S."/>
            <person name="Martin F."/>
        </authorList>
    </citation>
    <scope>NUCLEOTIDE SEQUENCE [LARGE SCALE GENOMIC DNA]</scope>
    <source>
        <strain evidence="2 3">Koide BX008</strain>
    </source>
</reference>
<evidence type="ECO:0000313" key="3">
    <source>
        <dbReference type="Proteomes" id="UP000054549"/>
    </source>
</evidence>
<accession>A0A0C2SHY6</accession>
<proteinExistence type="predicted"/>
<dbReference type="InParanoid" id="A0A0C2SHY6"/>
<keyword evidence="1" id="KW-0812">Transmembrane</keyword>
<keyword evidence="3" id="KW-1185">Reference proteome</keyword>
<evidence type="ECO:0000256" key="1">
    <source>
        <dbReference type="SAM" id="Phobius"/>
    </source>
</evidence>
<feature type="transmembrane region" description="Helical" evidence="1">
    <location>
        <begin position="12"/>
        <end position="36"/>
    </location>
</feature>
<dbReference type="EMBL" id="KN818266">
    <property type="protein sequence ID" value="KIL62785.1"/>
    <property type="molecule type" value="Genomic_DNA"/>
</dbReference>
<gene>
    <name evidence="2" type="ORF">M378DRAFT_128390</name>
</gene>
<name>A0A0C2SHY6_AMAMK</name>
<dbReference type="AlphaFoldDB" id="A0A0C2SHY6"/>
<keyword evidence="1" id="KW-1133">Transmembrane helix</keyword>
<sequence length="202" mass="22424">MVRTRIFCLCLPARLGVFLVSVFNLIAGISMGLFGWFEVMHLKNTPFTKAEDAALILHSVLFTLLGLISLLGLTGAIIRHRSLVSLFGTMILLLLIINIGSGIYIMYTMFRNHGQILLKECTTGEGHYSQETCAVASGLEQALIVMVYAVMWLVQICCFVIVMEYCHQLDDEEEEAMMAFMFAKPNGTEPAVGPSEILRLPV</sequence>
<dbReference type="STRING" id="946122.A0A0C2SHY6"/>
<dbReference type="OrthoDB" id="3239304at2759"/>
<feature type="transmembrane region" description="Helical" evidence="1">
    <location>
        <begin position="90"/>
        <end position="110"/>
    </location>
</feature>